<keyword evidence="8" id="KW-1185">Reference proteome</keyword>
<evidence type="ECO:0000313" key="8">
    <source>
        <dbReference type="Proteomes" id="UP001224890"/>
    </source>
</evidence>
<protein>
    <submittedName>
        <fullName evidence="7">Uncharacterized protein</fullName>
    </submittedName>
</protein>
<keyword evidence="5" id="KW-0539">Nucleus</keyword>
<evidence type="ECO:0000256" key="4">
    <source>
        <dbReference type="ARBA" id="ARBA00023163"/>
    </source>
</evidence>
<accession>A0AAJ0EPJ3</accession>
<evidence type="ECO:0000256" key="5">
    <source>
        <dbReference type="ARBA" id="ARBA00023242"/>
    </source>
</evidence>
<dbReference type="GO" id="GO:0000981">
    <property type="term" value="F:DNA-binding transcription factor activity, RNA polymerase II-specific"/>
    <property type="evidence" value="ECO:0007669"/>
    <property type="project" value="InterPro"/>
</dbReference>
<keyword evidence="4" id="KW-0804">Transcription</keyword>
<dbReference type="EMBL" id="JAHMHR010000044">
    <property type="protein sequence ID" value="KAK1671751.1"/>
    <property type="molecule type" value="Genomic_DNA"/>
</dbReference>
<feature type="chain" id="PRO_5042613708" evidence="6">
    <location>
        <begin position="23"/>
        <end position="165"/>
    </location>
</feature>
<dbReference type="PANTHER" id="PTHR47338:SF5">
    <property type="entry name" value="ZN(II)2CYS6 TRANSCRIPTION FACTOR (EUROFUNG)"/>
    <property type="match status" value="1"/>
</dbReference>
<keyword evidence="6" id="KW-0732">Signal</keyword>
<dbReference type="GO" id="GO:0005634">
    <property type="term" value="C:nucleus"/>
    <property type="evidence" value="ECO:0007669"/>
    <property type="project" value="UniProtKB-SubCell"/>
</dbReference>
<gene>
    <name evidence="7" type="ORF">BDP55DRAFT_675326</name>
</gene>
<name>A0AAJ0EPJ3_9PEZI</name>
<dbReference type="AlphaFoldDB" id="A0AAJ0EPJ3"/>
<dbReference type="RefSeq" id="XP_060425754.1">
    <property type="nucleotide sequence ID" value="XM_060575738.1"/>
</dbReference>
<comment type="subcellular location">
    <subcellularLocation>
        <location evidence="1">Nucleus</location>
    </subcellularLocation>
</comment>
<dbReference type="CDD" id="cd12148">
    <property type="entry name" value="fungal_TF_MHR"/>
    <property type="match status" value="1"/>
</dbReference>
<dbReference type="Proteomes" id="UP001224890">
    <property type="component" value="Unassembled WGS sequence"/>
</dbReference>
<dbReference type="GeneID" id="85460264"/>
<dbReference type="GO" id="GO:0046872">
    <property type="term" value="F:metal ion binding"/>
    <property type="evidence" value="ECO:0007669"/>
    <property type="project" value="UniProtKB-KW"/>
</dbReference>
<evidence type="ECO:0000256" key="2">
    <source>
        <dbReference type="ARBA" id="ARBA00022723"/>
    </source>
</evidence>
<evidence type="ECO:0000256" key="6">
    <source>
        <dbReference type="SAM" id="SignalP"/>
    </source>
</evidence>
<keyword evidence="3" id="KW-0805">Transcription regulation</keyword>
<organism evidence="7 8">
    <name type="scientific">Colletotrichum godetiae</name>
    <dbReference type="NCBI Taxonomy" id="1209918"/>
    <lineage>
        <taxon>Eukaryota</taxon>
        <taxon>Fungi</taxon>
        <taxon>Dikarya</taxon>
        <taxon>Ascomycota</taxon>
        <taxon>Pezizomycotina</taxon>
        <taxon>Sordariomycetes</taxon>
        <taxon>Hypocreomycetidae</taxon>
        <taxon>Glomerellales</taxon>
        <taxon>Glomerellaceae</taxon>
        <taxon>Colletotrichum</taxon>
        <taxon>Colletotrichum acutatum species complex</taxon>
    </lineage>
</organism>
<dbReference type="InterPro" id="IPR050815">
    <property type="entry name" value="TF_fung"/>
</dbReference>
<comment type="caution">
    <text evidence="7">The sequence shown here is derived from an EMBL/GenBank/DDBJ whole genome shotgun (WGS) entry which is preliminary data.</text>
</comment>
<keyword evidence="2" id="KW-0479">Metal-binding</keyword>
<proteinExistence type="predicted"/>
<sequence length="165" mass="18217">MNMSVAVRMATLLRLHLEETYALPPDVQPEQVVQAESTRRTFWMIQSQESLHSGHSTPTSFPLVAITALLPCQESDFPFRVIPDERAALPDTPLALASPRLVGGPGRCLFATLVQAHDLWGKVARQAGHQADSLAVEYPWRPQGQHATLAEGLKGWEAKIPPKHK</sequence>
<evidence type="ECO:0000313" key="7">
    <source>
        <dbReference type="EMBL" id="KAK1671751.1"/>
    </source>
</evidence>
<evidence type="ECO:0000256" key="1">
    <source>
        <dbReference type="ARBA" id="ARBA00004123"/>
    </source>
</evidence>
<evidence type="ECO:0000256" key="3">
    <source>
        <dbReference type="ARBA" id="ARBA00023015"/>
    </source>
</evidence>
<feature type="signal peptide" evidence="6">
    <location>
        <begin position="1"/>
        <end position="22"/>
    </location>
</feature>
<dbReference type="PANTHER" id="PTHR47338">
    <property type="entry name" value="ZN(II)2CYS6 TRANSCRIPTION FACTOR (EUROFUNG)-RELATED"/>
    <property type="match status" value="1"/>
</dbReference>
<reference evidence="7" key="1">
    <citation type="submission" date="2021-06" db="EMBL/GenBank/DDBJ databases">
        <title>Comparative genomics, transcriptomics and evolutionary studies reveal genomic signatures of adaptation to plant cell wall in hemibiotrophic fungi.</title>
        <authorList>
            <consortium name="DOE Joint Genome Institute"/>
            <person name="Baroncelli R."/>
            <person name="Diaz J.F."/>
            <person name="Benocci T."/>
            <person name="Peng M."/>
            <person name="Battaglia E."/>
            <person name="Haridas S."/>
            <person name="Andreopoulos W."/>
            <person name="Labutti K."/>
            <person name="Pangilinan J."/>
            <person name="Floch G.L."/>
            <person name="Makela M.R."/>
            <person name="Henrissat B."/>
            <person name="Grigoriev I.V."/>
            <person name="Crouch J.A."/>
            <person name="De Vries R.P."/>
            <person name="Sukno S.A."/>
            <person name="Thon M.R."/>
        </authorList>
    </citation>
    <scope>NUCLEOTIDE SEQUENCE</scope>
    <source>
        <strain evidence="7">CBS 193.32</strain>
    </source>
</reference>